<comment type="caution">
    <text evidence="1">The sequence shown here is derived from an EMBL/GenBank/DDBJ whole genome shotgun (WGS) entry which is preliminary data.</text>
</comment>
<dbReference type="AlphaFoldDB" id="A0A9Q3C0S8"/>
<keyword evidence="2" id="KW-1185">Reference proteome</keyword>
<evidence type="ECO:0000313" key="1">
    <source>
        <dbReference type="EMBL" id="MBW0474493.1"/>
    </source>
</evidence>
<accession>A0A9Q3C0S8</accession>
<gene>
    <name evidence="1" type="ORF">O181_014208</name>
</gene>
<proteinExistence type="predicted"/>
<reference evidence="1" key="1">
    <citation type="submission" date="2021-03" db="EMBL/GenBank/DDBJ databases">
        <title>Draft genome sequence of rust myrtle Austropuccinia psidii MF-1, a brazilian biotype.</title>
        <authorList>
            <person name="Quecine M.C."/>
            <person name="Pachon D.M.R."/>
            <person name="Bonatelli M.L."/>
            <person name="Correr F.H."/>
            <person name="Franceschini L.M."/>
            <person name="Leite T.F."/>
            <person name="Margarido G.R.A."/>
            <person name="Almeida C.A."/>
            <person name="Ferrarezi J.A."/>
            <person name="Labate C.A."/>
        </authorList>
    </citation>
    <scope>NUCLEOTIDE SEQUENCE</scope>
    <source>
        <strain evidence="1">MF-1</strain>
    </source>
</reference>
<dbReference type="Proteomes" id="UP000765509">
    <property type="component" value="Unassembled WGS sequence"/>
</dbReference>
<protein>
    <submittedName>
        <fullName evidence="1">Uncharacterized protein</fullName>
    </submittedName>
</protein>
<evidence type="ECO:0000313" key="2">
    <source>
        <dbReference type="Proteomes" id="UP000765509"/>
    </source>
</evidence>
<sequence length="129" mass="14785">MGNAIRENSDYDQHPREEFLLEYQEETPVVIQDIQFEAGIPQDTVNKDLCKDTQDAQTFLVTSTRGMAYILGTSPKMTVCIYNAQHPLIIDSDVHCSIVGREDLDNHFPNLDKKILPAKEKTLKWHQPK</sequence>
<dbReference type="EMBL" id="AVOT02003754">
    <property type="protein sequence ID" value="MBW0474493.1"/>
    <property type="molecule type" value="Genomic_DNA"/>
</dbReference>
<name>A0A9Q3C0S8_9BASI</name>
<organism evidence="1 2">
    <name type="scientific">Austropuccinia psidii MF-1</name>
    <dbReference type="NCBI Taxonomy" id="1389203"/>
    <lineage>
        <taxon>Eukaryota</taxon>
        <taxon>Fungi</taxon>
        <taxon>Dikarya</taxon>
        <taxon>Basidiomycota</taxon>
        <taxon>Pucciniomycotina</taxon>
        <taxon>Pucciniomycetes</taxon>
        <taxon>Pucciniales</taxon>
        <taxon>Sphaerophragmiaceae</taxon>
        <taxon>Austropuccinia</taxon>
    </lineage>
</organism>